<gene>
    <name evidence="1" type="ORF">RDB_LOCUS41738</name>
</gene>
<protein>
    <submittedName>
        <fullName evidence="1">Uncharacterized protein</fullName>
    </submittedName>
</protein>
<name>A0A8H3AMY3_9AGAM</name>
<proteinExistence type="predicted"/>
<evidence type="ECO:0000313" key="1">
    <source>
        <dbReference type="EMBL" id="CAE6429490.1"/>
    </source>
</evidence>
<evidence type="ECO:0000313" key="2">
    <source>
        <dbReference type="Proteomes" id="UP000663831"/>
    </source>
</evidence>
<dbReference type="OrthoDB" id="3243230at2759"/>
<organism evidence="1 2">
    <name type="scientific">Rhizoctonia solani</name>
    <dbReference type="NCBI Taxonomy" id="456999"/>
    <lineage>
        <taxon>Eukaryota</taxon>
        <taxon>Fungi</taxon>
        <taxon>Dikarya</taxon>
        <taxon>Basidiomycota</taxon>
        <taxon>Agaricomycotina</taxon>
        <taxon>Agaricomycetes</taxon>
        <taxon>Cantharellales</taxon>
        <taxon>Ceratobasidiaceae</taxon>
        <taxon>Rhizoctonia</taxon>
    </lineage>
</organism>
<sequence>MSTLNHNIPCFSPPIGYRHKINANAAWVRSNQYPTHMNVAPGRKLLPPPRANPELVTPWGTPRPIWLPGDKVLVQLYSPDGEWLRATVVYVLSPIEFESLSMDEIEKLPPSCLEKLFCRYTVKLDEGGNIANMWTEIEEKFLVPTFLDESLRANATQFGVGERVLVQMFDGGNERTHIGHISHIAGDKVIRHKRTWHVVPRLYKVHINALETSGHWTAESLISLELSSDGESVSSDEERVLFLPPSISGVPLQIPEA</sequence>
<accession>A0A8H3AMY3</accession>
<dbReference type="Proteomes" id="UP000663831">
    <property type="component" value="Unassembled WGS sequence"/>
</dbReference>
<dbReference type="AlphaFoldDB" id="A0A8H3AMY3"/>
<reference evidence="1" key="1">
    <citation type="submission" date="2021-01" db="EMBL/GenBank/DDBJ databases">
        <authorList>
            <person name="Kaushik A."/>
        </authorList>
    </citation>
    <scope>NUCLEOTIDE SEQUENCE</scope>
    <source>
        <strain evidence="1">AG3-1AP</strain>
    </source>
</reference>
<dbReference type="EMBL" id="CAJMWV010001171">
    <property type="protein sequence ID" value="CAE6429490.1"/>
    <property type="molecule type" value="Genomic_DNA"/>
</dbReference>
<comment type="caution">
    <text evidence="1">The sequence shown here is derived from an EMBL/GenBank/DDBJ whole genome shotgun (WGS) entry which is preliminary data.</text>
</comment>